<sequence length="235" mass="27614">MLSKQITVFLKQINSVVADEHLERLIQIKRILSELEPQNLIISRFGKHYDSCPWSKDDAKCGPESCRCLFVSDYKIEALKLMARYCCLAGDMKLKMDYASNIDAFTLSVKTLARQIQFFLCDFKDILFTEHQERIQYFMTALMEMEPQELISSKHGNHFSSCVWAKDNSTEGPDSCRCCFIPHYKAEALKIMTRYYYLKDRINNNKNINELFYFFEFYFLVLIIFLNNLSISLSL</sequence>
<keyword evidence="1" id="KW-0812">Transmembrane</keyword>
<proteinExistence type="predicted"/>
<evidence type="ECO:0000256" key="1">
    <source>
        <dbReference type="SAM" id="Phobius"/>
    </source>
</evidence>
<feature type="transmembrane region" description="Helical" evidence="1">
    <location>
        <begin position="211"/>
        <end position="231"/>
    </location>
</feature>
<keyword evidence="1" id="KW-1133">Transmembrane helix</keyword>
<evidence type="ECO:0000313" key="2">
    <source>
        <dbReference type="EMBL" id="QKS69558.1"/>
    </source>
</evidence>
<keyword evidence="1" id="KW-0472">Membrane</keyword>
<accession>A0A7D4ZXD3</accession>
<dbReference type="Proteomes" id="UP001238527">
    <property type="component" value="Segment"/>
</dbReference>
<name>A0A7D4ZXD3_9VIRU</name>
<reference evidence="2" key="1">
    <citation type="journal article" date="2021" name="Virus Evol.">
        <title>The discovery, distribution and diversity of DNA viruses associated with Drosophila melanogaster in Europe.</title>
        <authorList>
            <person name="Wallace M.A."/>
            <person name="Coffman K.A."/>
            <person name="Gilbert C."/>
            <person name="Ravindran S."/>
            <person name="Albery G.F."/>
            <person name="Abbott J."/>
            <person name="Argyridou E."/>
            <person name="Bellosta P."/>
            <person name="Betancourt A.J."/>
            <person name="Colinet H."/>
            <person name="Eric K."/>
            <person name="Glaser-Schmitt A."/>
            <person name="Grath S."/>
            <person name="Jelic M."/>
            <person name="Kankare M."/>
            <person name="Kozeretska I."/>
            <person name="Loeschcke V."/>
            <person name="Montchamp-Moreau C."/>
            <person name="Ometto L."/>
            <person name="Onder B.S."/>
            <person name="Orengo D.J."/>
            <person name="Parsch J."/>
            <person name="Pascual M."/>
            <person name="Patenkovic A."/>
            <person name="Puerma E."/>
            <person name="Ritchie M.G."/>
            <person name="Rota-Stabelli O."/>
            <person name="Schou M.F."/>
            <person name="Serga S.V."/>
            <person name="Stamenkovic-Radak M."/>
            <person name="Tanaskovic M."/>
            <person name="Veselinovic M.S."/>
            <person name="Vieira J."/>
            <person name="Vieira C.P."/>
            <person name="Kapun M."/>
            <person name="Flatt T."/>
            <person name="Gonzalez J."/>
            <person name="Staubach F."/>
            <person name="Obbard D.J."/>
        </authorList>
    </citation>
    <scope>NUCLEOTIDE SEQUENCE</scope>
    <source>
        <strain evidence="2">AV-1/UA/Cho/15/26/Pool</strain>
    </source>
</reference>
<organism evidence="2">
    <name type="scientific">Drosophila-associated adintovirus 1</name>
    <dbReference type="NCBI Taxonomy" id="2744816"/>
    <lineage>
        <taxon>Viruses</taxon>
        <taxon>Varidnaviria</taxon>
        <taxon>Bamfordvirae</taxon>
        <taxon>Preplasmiviricota</taxon>
        <taxon>Polisuviricotina</taxon>
        <taxon>Polintoviricetes</taxon>
        <taxon>Orthopolintovirales</taxon>
        <taxon>Adintoviridae</taxon>
    </lineage>
</organism>
<protein>
    <submittedName>
        <fullName evidence="2">Uncharacterized protein</fullName>
    </submittedName>
</protein>
<dbReference type="EMBL" id="MT496847">
    <property type="protein sequence ID" value="QKS69558.1"/>
    <property type="molecule type" value="Genomic_DNA"/>
</dbReference>